<dbReference type="EMBL" id="JADOUE010000001">
    <property type="protein sequence ID" value="MBG6122865.1"/>
    <property type="molecule type" value="Genomic_DNA"/>
</dbReference>
<feature type="transmembrane region" description="Helical" evidence="2">
    <location>
        <begin position="191"/>
        <end position="212"/>
    </location>
</feature>
<comment type="caution">
    <text evidence="5">The sequence shown here is derived from an EMBL/GenBank/DDBJ whole genome shotgun (WGS) entry which is preliminary data.</text>
</comment>
<feature type="transmembrane region" description="Helical" evidence="2">
    <location>
        <begin position="936"/>
        <end position="962"/>
    </location>
</feature>
<keyword evidence="5" id="KW-0808">Transferase</keyword>
<feature type="transmembrane region" description="Helical" evidence="2">
    <location>
        <begin position="290"/>
        <end position="310"/>
    </location>
</feature>
<accession>A0A931GUK0</accession>
<evidence type="ECO:0000256" key="2">
    <source>
        <dbReference type="SAM" id="Phobius"/>
    </source>
</evidence>
<keyword evidence="6" id="KW-1185">Reference proteome</keyword>
<evidence type="ECO:0000256" key="3">
    <source>
        <dbReference type="SAM" id="SignalP"/>
    </source>
</evidence>
<feature type="domain" description="Alpha-(1-&gt;3)-arabinofuranosyltransferase N-terminal GT-C" evidence="4">
    <location>
        <begin position="6"/>
        <end position="452"/>
    </location>
</feature>
<feature type="compositionally biased region" description="Basic residues" evidence="1">
    <location>
        <begin position="1065"/>
        <end position="1082"/>
    </location>
</feature>
<feature type="transmembrane region" description="Helical" evidence="2">
    <location>
        <begin position="153"/>
        <end position="184"/>
    </location>
</feature>
<feature type="signal peptide" evidence="3">
    <location>
        <begin position="1"/>
        <end position="19"/>
    </location>
</feature>
<reference evidence="5" key="1">
    <citation type="submission" date="2020-11" db="EMBL/GenBank/DDBJ databases">
        <title>Sequencing the genomes of 1000 actinobacteria strains.</title>
        <authorList>
            <person name="Klenk H.-P."/>
        </authorList>
    </citation>
    <scope>NUCLEOTIDE SEQUENCE</scope>
    <source>
        <strain evidence="5">DSM 45632</strain>
    </source>
</reference>
<feature type="transmembrane region" description="Helical" evidence="2">
    <location>
        <begin position="346"/>
        <end position="364"/>
    </location>
</feature>
<keyword evidence="2" id="KW-1133">Transmembrane helix</keyword>
<dbReference type="Pfam" id="PF11847">
    <property type="entry name" value="GT-C_AftD"/>
    <property type="match status" value="1"/>
</dbReference>
<gene>
    <name evidence="5" type="ORF">IW254_001834</name>
</gene>
<sequence>MGWIFLTLLAFLQAPGRTAADTKFDLTANPAGFLGQATHAYTDAFTFGQLQNQAYGYLFPQGLFFLLTDPVPDWVAQRLWWSLLLSIAFSGTFILAQRFGLRGPAAFIPALLYALSPRILTTLTAISSEAWPVALVPWTLIPLFAHRLRAHHIAASLIPIALMGAVNAAATMMACLPAALLLVYRHAWRPLLGWLAGCALVSAWWIGPLLILGRYSPPFLDFIESAFVTTRWLNAAEILRGTMSWAPFVDTERVAGHLLVTEPVFILATLAVAAVGFAGLSSSSMPMRGYLVLLLCVGLILLCATPHSLLDGPLAPFRNLHKLDPMVRLPLVLGVGAALSRATRPTWVAVVLVAVIATAPAWTLRLAPLGTWDDIPDGWRAAASAMDTRAAGTRTLIVPEASFVRQDWGWPRDEPIQALSHANFATRDAIPLVDPEAIRGLDGLMAVYHASESAGSAGPSPTGPAPTSLDFHEATRGFGIGAVLDRAGAPIRGGAALDVFDPQRDMMITDRLLTVAGGGEVLPLLDAHFGFTPRTLLGASTSPAARPDIVTDTPALLTRNYGTLAGPVSAHLPGSPSASEGGEIHNHLTDYPSAGTRVAVDETGGTIRASSSAADATAFGGADPSRSVTAAVDGLTDTAWFPAPGDPGWIEVTSPARTATLTTTADTELTLTSGDTTRTVAVRKGVATTVDKPGATLRIALSSASGIAEIDAGVRRIVTVPGVGDNYFFQRLAPPTDVLRRAFTTDRDATFELSAPSLIDSRRHQPGPIHLKPGRHEIVTDAKVVSLTSTIPPAPASPTPASPIPGTPHTMPHWAPMTGAVTPADHDRTILSTRAFNVGLRAELRPLPGTSLPGSLDPSTPLHPVRVGAGQQGFIVPAGAGGTFTMTFVADTAYRASLLIGGALSLLTVALCLWIQPARRRSTRETSLVADHAPQHITPVALLIAPAAASVAVAGWAGALVFGIGLAIRRFTLIPGWVLAVSSIGMMALWLARAPWPSANYAGDSPLIALAGALALAGLVYFDAFSPIPDNVPAGHKPAPRGRDHRSILPPRDARRGFLDPVVTHVRHGNGHRHGEHQNRHKTPAEQLNPKHRKRHRKDRNVP</sequence>
<proteinExistence type="predicted"/>
<feature type="transmembrane region" description="Helical" evidence="2">
    <location>
        <begin position="974"/>
        <end position="993"/>
    </location>
</feature>
<evidence type="ECO:0000313" key="5">
    <source>
        <dbReference type="EMBL" id="MBG6122865.1"/>
    </source>
</evidence>
<keyword evidence="3" id="KW-0732">Signal</keyword>
<feature type="transmembrane region" description="Helical" evidence="2">
    <location>
        <begin position="896"/>
        <end position="916"/>
    </location>
</feature>
<feature type="region of interest" description="Disordered" evidence="1">
    <location>
        <begin position="1033"/>
        <end position="1103"/>
    </location>
</feature>
<dbReference type="InterPro" id="IPR021798">
    <property type="entry name" value="AftD_N"/>
</dbReference>
<dbReference type="Proteomes" id="UP000658613">
    <property type="component" value="Unassembled WGS sequence"/>
</dbReference>
<evidence type="ECO:0000256" key="1">
    <source>
        <dbReference type="SAM" id="MobiDB-lite"/>
    </source>
</evidence>
<keyword evidence="2" id="KW-0472">Membrane</keyword>
<keyword evidence="2" id="KW-0812">Transmembrane</keyword>
<dbReference type="RefSeq" id="WP_290178362.1">
    <property type="nucleotide sequence ID" value="NZ_CP046980.1"/>
</dbReference>
<evidence type="ECO:0000313" key="6">
    <source>
        <dbReference type="Proteomes" id="UP000658613"/>
    </source>
</evidence>
<dbReference type="EC" id="2.4.2.-" evidence="5"/>
<evidence type="ECO:0000259" key="4">
    <source>
        <dbReference type="Pfam" id="PF11847"/>
    </source>
</evidence>
<name>A0A931GUK0_9CORY</name>
<feature type="transmembrane region" description="Helical" evidence="2">
    <location>
        <begin position="1005"/>
        <end position="1022"/>
    </location>
</feature>
<dbReference type="AlphaFoldDB" id="A0A931GUK0"/>
<feature type="transmembrane region" description="Helical" evidence="2">
    <location>
        <begin position="79"/>
        <end position="99"/>
    </location>
</feature>
<keyword evidence="5" id="KW-0328">Glycosyltransferase</keyword>
<dbReference type="GO" id="GO:0016757">
    <property type="term" value="F:glycosyltransferase activity"/>
    <property type="evidence" value="ECO:0007669"/>
    <property type="project" value="UniProtKB-KW"/>
</dbReference>
<feature type="chain" id="PRO_5037802396" evidence="3">
    <location>
        <begin position="20"/>
        <end position="1103"/>
    </location>
</feature>
<feature type="transmembrane region" description="Helical" evidence="2">
    <location>
        <begin position="254"/>
        <end position="278"/>
    </location>
</feature>
<organism evidence="5 6">
    <name type="scientific">Corynebacterium aquatimens</name>
    <dbReference type="NCBI Taxonomy" id="1190508"/>
    <lineage>
        <taxon>Bacteria</taxon>
        <taxon>Bacillati</taxon>
        <taxon>Actinomycetota</taxon>
        <taxon>Actinomycetes</taxon>
        <taxon>Mycobacteriales</taxon>
        <taxon>Corynebacteriaceae</taxon>
        <taxon>Corynebacterium</taxon>
    </lineage>
</organism>
<protein>
    <submittedName>
        <fullName evidence="5">Arabinofuranan 3-O-arabinosyltransferase</fullName>
        <ecNumber evidence="5">2.4.2.-</ecNumber>
    </submittedName>
</protein>
<feature type="compositionally biased region" description="Basic and acidic residues" evidence="1">
    <location>
        <begin position="1041"/>
        <end position="1058"/>
    </location>
</feature>
<feature type="compositionally biased region" description="Basic residues" evidence="1">
    <location>
        <begin position="1090"/>
        <end position="1103"/>
    </location>
</feature>